<dbReference type="Pfam" id="PF00561">
    <property type="entry name" value="Abhydrolase_1"/>
    <property type="match status" value="1"/>
</dbReference>
<name>A0A918WLK4_STRCJ</name>
<dbReference type="Gene3D" id="3.40.50.1820">
    <property type="entry name" value="alpha/beta hydrolase"/>
    <property type="match status" value="1"/>
</dbReference>
<dbReference type="InterPro" id="IPR029058">
    <property type="entry name" value="AB_hydrolase_fold"/>
</dbReference>
<dbReference type="GO" id="GO:0004806">
    <property type="term" value="F:triacylglycerol lipase activity"/>
    <property type="evidence" value="ECO:0007669"/>
    <property type="project" value="TreeGrafter"/>
</dbReference>
<dbReference type="SUPFAM" id="SSF53474">
    <property type="entry name" value="alpha/beta-Hydrolases"/>
    <property type="match status" value="1"/>
</dbReference>
<dbReference type="EMBL" id="BMVB01000012">
    <property type="protein sequence ID" value="GHC58119.1"/>
    <property type="molecule type" value="Genomic_DNA"/>
</dbReference>
<proteinExistence type="predicted"/>
<comment type="caution">
    <text evidence="2">The sequence shown here is derived from an EMBL/GenBank/DDBJ whole genome shotgun (WGS) entry which is preliminary data.</text>
</comment>
<dbReference type="GO" id="GO:0046503">
    <property type="term" value="P:glycerolipid catabolic process"/>
    <property type="evidence" value="ECO:0007669"/>
    <property type="project" value="TreeGrafter"/>
</dbReference>
<dbReference type="PANTHER" id="PTHR43433">
    <property type="entry name" value="HYDROLASE, ALPHA/BETA FOLD FAMILY PROTEIN"/>
    <property type="match status" value="1"/>
</dbReference>
<dbReference type="Proteomes" id="UP000646244">
    <property type="component" value="Unassembled WGS sequence"/>
</dbReference>
<sequence length="292" mass="31442">MHHFIDVAPGVRLWAEERGAAAAPPLLLIMGAQASGMGWPDELVDALAVHHRVIRYDHRDTGRSPWAFDERPYAVTELARDAVAVLDGLGIDRAHIVGLSLGGMLAQLLIADHPERLLSATLMGTCALSTAPCTSPDGTRLAPEELPGIAPEVLEMWSRPVEDHGPEAELDRRVEHWRVLSGGQLPFDADYFRSLERRIIEHTGHHRTNTAHGSADSSGMLRTDELAATDVPTLVVSAPAEPVFPPPHPQHLAQAVRGARVVEIPGMGHALPRDVLGPLTTAILGHTGAKGR</sequence>
<feature type="domain" description="AB hydrolase-1" evidence="1">
    <location>
        <begin position="24"/>
        <end position="270"/>
    </location>
</feature>
<gene>
    <name evidence="2" type="ORF">GCM10010507_38610</name>
</gene>
<accession>A0A918WLK4</accession>
<evidence type="ECO:0000259" key="1">
    <source>
        <dbReference type="Pfam" id="PF00561"/>
    </source>
</evidence>
<dbReference type="RefSeq" id="WP_190111079.1">
    <property type="nucleotide sequence ID" value="NZ_BMVB01000012.1"/>
</dbReference>
<evidence type="ECO:0000313" key="2">
    <source>
        <dbReference type="EMBL" id="GHC58119.1"/>
    </source>
</evidence>
<protein>
    <submittedName>
        <fullName evidence="2">Hydrolase</fullName>
    </submittedName>
</protein>
<reference evidence="2" key="2">
    <citation type="submission" date="2020-09" db="EMBL/GenBank/DDBJ databases">
        <authorList>
            <person name="Sun Q."/>
            <person name="Ohkuma M."/>
        </authorList>
    </citation>
    <scope>NUCLEOTIDE SEQUENCE</scope>
    <source>
        <strain evidence="2">JCM 4633</strain>
    </source>
</reference>
<dbReference type="InterPro" id="IPR050471">
    <property type="entry name" value="AB_hydrolase"/>
</dbReference>
<keyword evidence="2" id="KW-0378">Hydrolase</keyword>
<evidence type="ECO:0000313" key="3">
    <source>
        <dbReference type="Proteomes" id="UP000646244"/>
    </source>
</evidence>
<organism evidence="2 3">
    <name type="scientific">Streptomyces cinnamoneus</name>
    <name type="common">Streptoverticillium cinnamoneum</name>
    <dbReference type="NCBI Taxonomy" id="53446"/>
    <lineage>
        <taxon>Bacteria</taxon>
        <taxon>Bacillati</taxon>
        <taxon>Actinomycetota</taxon>
        <taxon>Actinomycetes</taxon>
        <taxon>Kitasatosporales</taxon>
        <taxon>Streptomycetaceae</taxon>
        <taxon>Streptomyces</taxon>
        <taxon>Streptomyces cinnamoneus group</taxon>
    </lineage>
</organism>
<reference evidence="2" key="1">
    <citation type="journal article" date="2014" name="Int. J. Syst. Evol. Microbiol.">
        <title>Complete genome sequence of Corynebacterium casei LMG S-19264T (=DSM 44701T), isolated from a smear-ripened cheese.</title>
        <authorList>
            <consortium name="US DOE Joint Genome Institute (JGI-PGF)"/>
            <person name="Walter F."/>
            <person name="Albersmeier A."/>
            <person name="Kalinowski J."/>
            <person name="Ruckert C."/>
        </authorList>
    </citation>
    <scope>NUCLEOTIDE SEQUENCE</scope>
    <source>
        <strain evidence="2">JCM 4633</strain>
    </source>
</reference>
<dbReference type="PANTHER" id="PTHR43433:SF5">
    <property type="entry name" value="AB HYDROLASE-1 DOMAIN-CONTAINING PROTEIN"/>
    <property type="match status" value="1"/>
</dbReference>
<dbReference type="InterPro" id="IPR000073">
    <property type="entry name" value="AB_hydrolase_1"/>
</dbReference>
<dbReference type="AlphaFoldDB" id="A0A918WLK4"/>